<proteinExistence type="predicted"/>
<protein>
    <submittedName>
        <fullName evidence="6">Uncharacterized conserved protein, contains HEPN domain</fullName>
    </submittedName>
</protein>
<keyword evidence="4" id="KW-0547">Nucleotide-binding</keyword>
<reference evidence="6 7" key="1">
    <citation type="submission" date="2016-10" db="EMBL/GenBank/DDBJ databases">
        <authorList>
            <person name="Varghese N."/>
            <person name="Submissions S."/>
        </authorList>
    </citation>
    <scope>NUCLEOTIDE SEQUENCE [LARGE SCALE GENOMIC DNA]</scope>
    <source>
        <strain evidence="6 7">IAM 15147</strain>
    </source>
</reference>
<sequence>MDARVREALDDLLEFAATGARIVELGRARFDDDELVQLAAEAVFIRIGAAVARLGDPFTAAHPAVRWRQMKDLRNLVAHEYAVIDDDVLWRTLEVDLPQEAAAIRTIRDDED</sequence>
<dbReference type="GO" id="GO:0000166">
    <property type="term" value="F:nucleotide binding"/>
    <property type="evidence" value="ECO:0007669"/>
    <property type="project" value="UniProtKB-KW"/>
</dbReference>
<keyword evidence="3" id="KW-0540">Nuclease</keyword>
<evidence type="ECO:0000256" key="5">
    <source>
        <dbReference type="ARBA" id="ARBA00022801"/>
    </source>
</evidence>
<dbReference type="InterPro" id="IPR008201">
    <property type="entry name" value="HepT-like"/>
</dbReference>
<dbReference type="GO" id="GO:0004540">
    <property type="term" value="F:RNA nuclease activity"/>
    <property type="evidence" value="ECO:0007669"/>
    <property type="project" value="InterPro"/>
</dbReference>
<dbReference type="GO" id="GO:0016787">
    <property type="term" value="F:hydrolase activity"/>
    <property type="evidence" value="ECO:0007669"/>
    <property type="project" value="UniProtKB-KW"/>
</dbReference>
<accession>A0AA94HKK2</accession>
<gene>
    <name evidence="6" type="ORF">SAMN04487783_0508</name>
</gene>
<evidence type="ECO:0000256" key="2">
    <source>
        <dbReference type="ARBA" id="ARBA00022649"/>
    </source>
</evidence>
<dbReference type="Proteomes" id="UP000198506">
    <property type="component" value="Unassembled WGS sequence"/>
</dbReference>
<dbReference type="PANTHER" id="PTHR34139:SF1">
    <property type="entry name" value="RNASE MJ1380-RELATED"/>
    <property type="match status" value="1"/>
</dbReference>
<dbReference type="InterPro" id="IPR051813">
    <property type="entry name" value="HepT_RNase_toxin"/>
</dbReference>
<evidence type="ECO:0000256" key="4">
    <source>
        <dbReference type="ARBA" id="ARBA00022741"/>
    </source>
</evidence>
<evidence type="ECO:0000313" key="6">
    <source>
        <dbReference type="EMBL" id="SFS01025.1"/>
    </source>
</evidence>
<evidence type="ECO:0000256" key="3">
    <source>
        <dbReference type="ARBA" id="ARBA00022722"/>
    </source>
</evidence>
<keyword evidence="5" id="KW-0378">Hydrolase</keyword>
<keyword evidence="2" id="KW-1277">Toxin-antitoxin system</keyword>
<dbReference type="RefSeq" id="WP_092915528.1">
    <property type="nucleotide sequence ID" value="NZ_FOZN01000001.1"/>
</dbReference>
<dbReference type="EMBL" id="FOZN01000001">
    <property type="protein sequence ID" value="SFS01025.1"/>
    <property type="molecule type" value="Genomic_DNA"/>
</dbReference>
<name>A0AA94HKK2_9MICO</name>
<keyword evidence="1" id="KW-0597">Phosphoprotein</keyword>
<evidence type="ECO:0000313" key="7">
    <source>
        <dbReference type="Proteomes" id="UP000198506"/>
    </source>
</evidence>
<evidence type="ECO:0000256" key="1">
    <source>
        <dbReference type="ARBA" id="ARBA00022553"/>
    </source>
</evidence>
<organism evidence="6 7">
    <name type="scientific">Agrococcus baldri</name>
    <dbReference type="NCBI Taxonomy" id="153730"/>
    <lineage>
        <taxon>Bacteria</taxon>
        <taxon>Bacillati</taxon>
        <taxon>Actinomycetota</taxon>
        <taxon>Actinomycetes</taxon>
        <taxon>Micrococcales</taxon>
        <taxon>Microbacteriaceae</taxon>
        <taxon>Agrococcus</taxon>
    </lineage>
</organism>
<dbReference type="PANTHER" id="PTHR34139">
    <property type="entry name" value="UPF0331 PROTEIN MJ0127"/>
    <property type="match status" value="1"/>
</dbReference>
<dbReference type="GO" id="GO:0110001">
    <property type="term" value="C:toxin-antitoxin complex"/>
    <property type="evidence" value="ECO:0007669"/>
    <property type="project" value="InterPro"/>
</dbReference>
<keyword evidence="7" id="KW-1185">Reference proteome</keyword>
<comment type="caution">
    <text evidence="6">The sequence shown here is derived from an EMBL/GenBank/DDBJ whole genome shotgun (WGS) entry which is preliminary data.</text>
</comment>
<dbReference type="AlphaFoldDB" id="A0AA94HKK2"/>
<dbReference type="Pfam" id="PF01934">
    <property type="entry name" value="HepT-like"/>
    <property type="match status" value="1"/>
</dbReference>